<comment type="caution">
    <text evidence="2">The sequence shown here is derived from an EMBL/GenBank/DDBJ whole genome shotgun (WGS) entry which is preliminary data.</text>
</comment>
<dbReference type="RefSeq" id="WP_307405265.1">
    <property type="nucleotide sequence ID" value="NZ_JAUSUR010000001.1"/>
</dbReference>
<reference evidence="2 3" key="1">
    <citation type="submission" date="2023-07" db="EMBL/GenBank/DDBJ databases">
        <title>Genomic Encyclopedia of Type Strains, Phase IV (KMG-IV): sequencing the most valuable type-strain genomes for metagenomic binning, comparative biology and taxonomic classification.</title>
        <authorList>
            <person name="Goeker M."/>
        </authorList>
    </citation>
    <scope>NUCLEOTIDE SEQUENCE [LARGE SCALE GENOMIC DNA]</scope>
    <source>
        <strain evidence="2 3">DSM 16784</strain>
    </source>
</reference>
<evidence type="ECO:0000313" key="3">
    <source>
        <dbReference type="Proteomes" id="UP001230220"/>
    </source>
</evidence>
<dbReference type="Proteomes" id="UP001230220">
    <property type="component" value="Unassembled WGS sequence"/>
</dbReference>
<accession>A0ABU0DYX0</accession>
<evidence type="ECO:0000313" key="2">
    <source>
        <dbReference type="EMBL" id="MDQ0359827.1"/>
    </source>
</evidence>
<feature type="transmembrane region" description="Helical" evidence="1">
    <location>
        <begin position="7"/>
        <end position="29"/>
    </location>
</feature>
<keyword evidence="1" id="KW-0812">Transmembrane</keyword>
<protein>
    <submittedName>
        <fullName evidence="2">Small-conductance mechanosensitive channel</fullName>
    </submittedName>
</protein>
<keyword evidence="3" id="KW-1185">Reference proteome</keyword>
<proteinExistence type="predicted"/>
<feature type="transmembrane region" description="Helical" evidence="1">
    <location>
        <begin position="35"/>
        <end position="55"/>
    </location>
</feature>
<keyword evidence="1" id="KW-0472">Membrane</keyword>
<gene>
    <name evidence="2" type="ORF">J2S15_000558</name>
</gene>
<evidence type="ECO:0000256" key="1">
    <source>
        <dbReference type="SAM" id="Phobius"/>
    </source>
</evidence>
<feature type="transmembrane region" description="Helical" evidence="1">
    <location>
        <begin position="92"/>
        <end position="115"/>
    </location>
</feature>
<sequence length="116" mass="13146">MNDFRKLGVPFLLIFISALVTKLITTYLVSDITPTLLKIIIVIALCVFGATLNVSRGKRHGNVYKKLIAILIVIFLLFMQLNLFTFSSVSNIFGFFGVDAFYINMLYIFCGYLFVD</sequence>
<keyword evidence="1" id="KW-1133">Transmembrane helix</keyword>
<feature type="transmembrane region" description="Helical" evidence="1">
    <location>
        <begin position="67"/>
        <end position="86"/>
    </location>
</feature>
<organism evidence="2 3">
    <name type="scientific">Breznakia pachnodae</name>
    <dbReference type="NCBI Taxonomy" id="265178"/>
    <lineage>
        <taxon>Bacteria</taxon>
        <taxon>Bacillati</taxon>
        <taxon>Bacillota</taxon>
        <taxon>Erysipelotrichia</taxon>
        <taxon>Erysipelotrichales</taxon>
        <taxon>Erysipelotrichaceae</taxon>
        <taxon>Breznakia</taxon>
    </lineage>
</organism>
<dbReference type="EMBL" id="JAUSUR010000001">
    <property type="protein sequence ID" value="MDQ0359827.1"/>
    <property type="molecule type" value="Genomic_DNA"/>
</dbReference>
<name>A0ABU0DYX0_9FIRM</name>